<feature type="transmembrane region" description="Helical" evidence="1">
    <location>
        <begin position="91"/>
        <end position="112"/>
    </location>
</feature>
<dbReference type="EMBL" id="JACXXP010000007">
    <property type="protein sequence ID" value="MBD3904633.1"/>
    <property type="molecule type" value="Genomic_DNA"/>
</dbReference>
<feature type="transmembrane region" description="Helical" evidence="1">
    <location>
        <begin position="6"/>
        <end position="25"/>
    </location>
</feature>
<keyword evidence="5" id="KW-1185">Reference proteome</keyword>
<dbReference type="RefSeq" id="WP_191179173.1">
    <property type="nucleotide sequence ID" value="NZ_JACXXP010000007.1"/>
</dbReference>
<name>A0A9Q3UU16_9FLAO</name>
<accession>A0A9Q3UU16</accession>
<organism evidence="4 6">
    <name type="scientific">Chryseobacterium muglaense</name>
    <dbReference type="NCBI Taxonomy" id="2893752"/>
    <lineage>
        <taxon>Bacteria</taxon>
        <taxon>Pseudomonadati</taxon>
        <taxon>Bacteroidota</taxon>
        <taxon>Flavobacteriia</taxon>
        <taxon>Flavobacteriales</taxon>
        <taxon>Weeksellaceae</taxon>
        <taxon>Chryseobacterium group</taxon>
        <taxon>Chryseobacterium</taxon>
    </lineage>
</organism>
<comment type="caution">
    <text evidence="4">The sequence shown here is derived from an EMBL/GenBank/DDBJ whole genome shotgun (WGS) entry which is preliminary data.</text>
</comment>
<feature type="domain" description="DUF1648" evidence="2">
    <location>
        <begin position="15"/>
        <end position="61"/>
    </location>
</feature>
<dbReference type="AlphaFoldDB" id="A0A9Q3UU16"/>
<dbReference type="Proteomes" id="UP001107960">
    <property type="component" value="Unassembled WGS sequence"/>
</dbReference>
<keyword evidence="1" id="KW-0472">Membrane</keyword>
<keyword evidence="1" id="KW-0812">Transmembrane</keyword>
<feature type="transmembrane region" description="Helical" evidence="1">
    <location>
        <begin position="133"/>
        <end position="154"/>
    </location>
</feature>
<feature type="transmembrane region" description="Helical" evidence="1">
    <location>
        <begin position="53"/>
        <end position="71"/>
    </location>
</feature>
<dbReference type="Proteomes" id="UP000603715">
    <property type="component" value="Unassembled WGS sequence"/>
</dbReference>
<dbReference type="InterPro" id="IPR012867">
    <property type="entry name" value="DUF1648"/>
</dbReference>
<proteinExistence type="predicted"/>
<evidence type="ECO:0000259" key="2">
    <source>
        <dbReference type="Pfam" id="PF07853"/>
    </source>
</evidence>
<reference evidence="5" key="2">
    <citation type="submission" date="2023-07" db="EMBL/GenBank/DDBJ databases">
        <title>Description of novel Chryseobacterium sp. strain C-2.</title>
        <authorList>
            <person name="Saticioglu I.B."/>
        </authorList>
    </citation>
    <scope>NUCLEOTIDE SEQUENCE [LARGE SCALE GENOMIC DNA]</scope>
    <source>
        <strain evidence="5">C-2</strain>
    </source>
</reference>
<dbReference type="GO" id="GO:0009636">
    <property type="term" value="P:response to toxic substance"/>
    <property type="evidence" value="ECO:0007669"/>
    <property type="project" value="TreeGrafter"/>
</dbReference>
<keyword evidence="1" id="KW-1133">Transmembrane helix</keyword>
<dbReference type="PANTHER" id="PTHR37810">
    <property type="entry name" value="IMMUNITY PROTEIN SDPI"/>
    <property type="match status" value="1"/>
</dbReference>
<sequence length="155" mass="18363">MESIISIVFDVLNLVLILFLWIYTLRVFKKLPEKIPTHFDFEGKPDSFGGKRFIYFLPILSLIFYIAFYFITRSPESGNFPVEITTANHKTQFFIMIFLMKWLLFLIVLLFLNLQDYTIRYSFNADSKARIHILLFIPFIFISVMAAIVTAYIYE</sequence>
<evidence type="ECO:0000313" key="6">
    <source>
        <dbReference type="Proteomes" id="UP001107960"/>
    </source>
</evidence>
<evidence type="ECO:0000256" key="1">
    <source>
        <dbReference type="SAM" id="Phobius"/>
    </source>
</evidence>
<reference evidence="4" key="1">
    <citation type="submission" date="2021-11" db="EMBL/GenBank/DDBJ databases">
        <title>Description of novel Chryseobacterium species.</title>
        <authorList>
            <person name="Saticioglu I.B."/>
            <person name="Ay H."/>
            <person name="Altun S."/>
            <person name="Duman M."/>
        </authorList>
    </citation>
    <scope>NUCLEOTIDE SEQUENCE</scope>
    <source>
        <strain evidence="4">C-39</strain>
    </source>
</reference>
<evidence type="ECO:0000313" key="5">
    <source>
        <dbReference type="Proteomes" id="UP000603715"/>
    </source>
</evidence>
<dbReference type="Pfam" id="PF07853">
    <property type="entry name" value="DUF1648"/>
    <property type="match status" value="1"/>
</dbReference>
<dbReference type="EMBL" id="JAJJML010000001">
    <property type="protein sequence ID" value="MCC9035653.1"/>
    <property type="molecule type" value="Genomic_DNA"/>
</dbReference>
<evidence type="ECO:0000313" key="3">
    <source>
        <dbReference type="EMBL" id="MBD3904633.1"/>
    </source>
</evidence>
<gene>
    <name evidence="3" type="ORF">IEW27_08515</name>
    <name evidence="4" type="ORF">LNP80_15555</name>
</gene>
<dbReference type="PANTHER" id="PTHR37810:SF5">
    <property type="entry name" value="IMMUNITY PROTEIN SDPI"/>
    <property type="match status" value="1"/>
</dbReference>
<evidence type="ECO:0000313" key="4">
    <source>
        <dbReference type="EMBL" id="MCC9035653.1"/>
    </source>
</evidence>
<reference evidence="3" key="3">
    <citation type="submission" date="2024-05" db="EMBL/GenBank/DDBJ databases">
        <title>Description of novel Chryseobacterium sp. strain C-2.</title>
        <authorList>
            <person name="Saticioglu I.B."/>
        </authorList>
    </citation>
    <scope>NUCLEOTIDE SEQUENCE</scope>
    <source>
        <strain evidence="3">C-2</strain>
    </source>
</reference>
<protein>
    <submittedName>
        <fullName evidence="4">DUF1648 domain-containing protein</fullName>
    </submittedName>
</protein>